<evidence type="ECO:0000256" key="1">
    <source>
        <dbReference type="ARBA" id="ARBA00001033"/>
    </source>
</evidence>
<dbReference type="Pfam" id="PF00459">
    <property type="entry name" value="Inositol_P"/>
    <property type="match status" value="1"/>
</dbReference>
<feature type="binding site" evidence="7">
    <location>
        <position position="259"/>
    </location>
    <ligand>
        <name>Mg(2+)</name>
        <dbReference type="ChEBI" id="CHEBI:18420"/>
        <label>1</label>
        <note>catalytic</note>
    </ligand>
</feature>
<feature type="binding site" evidence="7">
    <location>
        <position position="105"/>
    </location>
    <ligand>
        <name>Mg(2+)</name>
        <dbReference type="ChEBI" id="CHEBI:18420"/>
        <label>1</label>
        <note>catalytic</note>
    </ligand>
</feature>
<feature type="binding site" evidence="7">
    <location>
        <position position="103"/>
    </location>
    <ligand>
        <name>Mg(2+)</name>
        <dbReference type="ChEBI" id="CHEBI:18420"/>
        <label>1</label>
        <note>catalytic</note>
    </ligand>
</feature>
<dbReference type="CDD" id="cd01639">
    <property type="entry name" value="IMPase"/>
    <property type="match status" value="1"/>
</dbReference>
<evidence type="ECO:0000256" key="2">
    <source>
        <dbReference type="ARBA" id="ARBA00001946"/>
    </source>
</evidence>
<name>A0AAD5YHP5_9APHY</name>
<gene>
    <name evidence="9" type="ORF">NLI96_g6900</name>
</gene>
<dbReference type="PANTHER" id="PTHR20854">
    <property type="entry name" value="INOSITOL MONOPHOSPHATASE"/>
    <property type="match status" value="1"/>
</dbReference>
<dbReference type="AlphaFoldDB" id="A0AAD5YHP5"/>
<evidence type="ECO:0000256" key="3">
    <source>
        <dbReference type="ARBA" id="ARBA00009759"/>
    </source>
</evidence>
<keyword evidence="10" id="KW-1185">Reference proteome</keyword>
<dbReference type="EC" id="3.1.3.25" evidence="8"/>
<dbReference type="PANTHER" id="PTHR20854:SF4">
    <property type="entry name" value="INOSITOL-1-MONOPHOSPHATASE-RELATED"/>
    <property type="match status" value="1"/>
</dbReference>
<dbReference type="InterPro" id="IPR033942">
    <property type="entry name" value="IMPase"/>
</dbReference>
<dbReference type="InterPro" id="IPR000760">
    <property type="entry name" value="Inositol_monophosphatase-like"/>
</dbReference>
<comment type="caution">
    <text evidence="9">The sequence shown here is derived from an EMBL/GenBank/DDBJ whole genome shotgun (WGS) entry which is preliminary data.</text>
</comment>
<reference evidence="9" key="1">
    <citation type="submission" date="2022-07" db="EMBL/GenBank/DDBJ databases">
        <title>Genome Sequence of Physisporinus lineatus.</title>
        <authorList>
            <person name="Buettner E."/>
        </authorList>
    </citation>
    <scope>NUCLEOTIDE SEQUENCE</scope>
    <source>
        <strain evidence="9">VT162</strain>
    </source>
</reference>
<feature type="binding site" evidence="7">
    <location>
        <position position="83"/>
    </location>
    <ligand>
        <name>Mg(2+)</name>
        <dbReference type="ChEBI" id="CHEBI:18420"/>
        <label>1</label>
        <note>catalytic</note>
    </ligand>
</feature>
<comment type="similarity">
    <text evidence="3 8">Belongs to the inositol monophosphatase superfamily.</text>
</comment>
<evidence type="ECO:0000256" key="4">
    <source>
        <dbReference type="ARBA" id="ARBA00022723"/>
    </source>
</evidence>
<evidence type="ECO:0000313" key="10">
    <source>
        <dbReference type="Proteomes" id="UP001212997"/>
    </source>
</evidence>
<dbReference type="Gene3D" id="3.40.190.80">
    <property type="match status" value="1"/>
</dbReference>
<keyword evidence="4 7" id="KW-0479">Metal-binding</keyword>
<comment type="cofactor">
    <cofactor evidence="2 7 8">
        <name>Mg(2+)</name>
        <dbReference type="ChEBI" id="CHEBI:18420"/>
    </cofactor>
</comment>
<comment type="pathway">
    <text evidence="8">Polyol metabolism; myo-inositol biosynthesis; myo-inositol from D-glucose 6-phosphate: step 2/2.</text>
</comment>
<dbReference type="GO" id="GO:0006020">
    <property type="term" value="P:inositol metabolic process"/>
    <property type="evidence" value="ECO:0007669"/>
    <property type="project" value="TreeGrafter"/>
</dbReference>
<organism evidence="9 10">
    <name type="scientific">Meripilus lineatus</name>
    <dbReference type="NCBI Taxonomy" id="2056292"/>
    <lineage>
        <taxon>Eukaryota</taxon>
        <taxon>Fungi</taxon>
        <taxon>Dikarya</taxon>
        <taxon>Basidiomycota</taxon>
        <taxon>Agaricomycotina</taxon>
        <taxon>Agaricomycetes</taxon>
        <taxon>Polyporales</taxon>
        <taxon>Meripilaceae</taxon>
        <taxon>Meripilus</taxon>
    </lineage>
</organism>
<keyword evidence="5 8" id="KW-0378">Hydrolase</keyword>
<dbReference type="Proteomes" id="UP001212997">
    <property type="component" value="Unassembled WGS sequence"/>
</dbReference>
<dbReference type="EMBL" id="JANAWD010000267">
    <property type="protein sequence ID" value="KAJ3482569.1"/>
    <property type="molecule type" value="Genomic_DNA"/>
</dbReference>
<dbReference type="GO" id="GO:0046872">
    <property type="term" value="F:metal ion binding"/>
    <property type="evidence" value="ECO:0007669"/>
    <property type="project" value="UniProtKB-KW"/>
</dbReference>
<dbReference type="SUPFAM" id="SSF56655">
    <property type="entry name" value="Carbohydrate phosphatase"/>
    <property type="match status" value="1"/>
</dbReference>
<dbReference type="Gene3D" id="3.30.540.10">
    <property type="entry name" value="Fructose-1,6-Bisphosphatase, subunit A, domain 1"/>
    <property type="match status" value="1"/>
</dbReference>
<feature type="binding site" evidence="7">
    <location>
        <position position="106"/>
    </location>
    <ligand>
        <name>Mg(2+)</name>
        <dbReference type="ChEBI" id="CHEBI:18420"/>
        <label>1</label>
        <note>catalytic</note>
    </ligand>
</feature>
<dbReference type="GO" id="GO:0008934">
    <property type="term" value="F:inositol monophosphate 1-phosphatase activity"/>
    <property type="evidence" value="ECO:0007669"/>
    <property type="project" value="InterPro"/>
</dbReference>
<evidence type="ECO:0000256" key="7">
    <source>
        <dbReference type="PIRSR" id="PIRSR600760-2"/>
    </source>
</evidence>
<comment type="catalytic activity">
    <reaction evidence="1 8">
        <text>a myo-inositol phosphate + H2O = myo-inositol + phosphate</text>
        <dbReference type="Rhea" id="RHEA:24056"/>
        <dbReference type="ChEBI" id="CHEBI:15377"/>
        <dbReference type="ChEBI" id="CHEBI:17268"/>
        <dbReference type="ChEBI" id="CHEBI:43474"/>
        <dbReference type="ChEBI" id="CHEBI:84139"/>
        <dbReference type="EC" id="3.1.3.25"/>
    </reaction>
</comment>
<evidence type="ECO:0000256" key="6">
    <source>
        <dbReference type="ARBA" id="ARBA00022842"/>
    </source>
</evidence>
<dbReference type="PROSITE" id="PS00629">
    <property type="entry name" value="IMP_1"/>
    <property type="match status" value="1"/>
</dbReference>
<protein>
    <recommendedName>
        <fullName evidence="8">Inositol-1-monophosphatase</fullName>
        <ecNumber evidence="8">3.1.3.25</ecNumber>
    </recommendedName>
</protein>
<keyword evidence="6 7" id="KW-0460">Magnesium</keyword>
<dbReference type="FunFam" id="3.30.540.10:FF:000004">
    <property type="entry name" value="Inositol-1-monophosphatase"/>
    <property type="match status" value="1"/>
</dbReference>
<proteinExistence type="inferred from homology"/>
<accession>A0AAD5YHP5</accession>
<dbReference type="InterPro" id="IPR020583">
    <property type="entry name" value="Inositol_monoP_metal-BS"/>
</dbReference>
<dbReference type="PRINTS" id="PR00377">
    <property type="entry name" value="IMPHPHTASES"/>
</dbReference>
<evidence type="ECO:0000313" key="9">
    <source>
        <dbReference type="EMBL" id="KAJ3482569.1"/>
    </source>
</evidence>
<evidence type="ECO:0000256" key="8">
    <source>
        <dbReference type="RuleBase" id="RU364068"/>
    </source>
</evidence>
<sequence length="332" mass="35864">MSSSITLSTSDLQEILSFTSDLARRAGDLIIQGSQAIASLGSGDGIDEKKNSVDLVTEYDVRVEELVKKELGAKYPGFQFIGEESYAAGSRQPLTNEPTFCVDPIDGTSNFVHGFPHVCISLGLIYKKRPVLGVIYNPFLDTLYTAIKGQGSHLTRRKLGSASNGEHETVQLPIGGKPKYLGSLSKALIGIEWGSDRSHPIVEAKGESFKRLAGDPQEGVARGQMAHSLRSLGSAALNYGQVAQGGLDIYWEIGCWPWDICAGAIIAQEAGCFVAGSPSSPLDNDVNEDLLTGRKYIVIRAIGDSEHEKGVDAQKRLIKEFYETVEDFNPPS</sequence>
<dbReference type="GO" id="GO:0007165">
    <property type="term" value="P:signal transduction"/>
    <property type="evidence" value="ECO:0007669"/>
    <property type="project" value="TreeGrafter"/>
</dbReference>
<evidence type="ECO:0000256" key="5">
    <source>
        <dbReference type="ARBA" id="ARBA00022801"/>
    </source>
</evidence>